<evidence type="ECO:0000256" key="3">
    <source>
        <dbReference type="ARBA" id="ARBA00022475"/>
    </source>
</evidence>
<evidence type="ECO:0000256" key="5">
    <source>
        <dbReference type="ARBA" id="ARBA00022989"/>
    </source>
</evidence>
<comment type="similarity">
    <text evidence="7">Belongs to the binding-protein-dependent transport system permease family.</text>
</comment>
<dbReference type="PROSITE" id="PS50928">
    <property type="entry name" value="ABC_TM1"/>
    <property type="match status" value="1"/>
</dbReference>
<dbReference type="PANTHER" id="PTHR30151:SF0">
    <property type="entry name" value="ABC TRANSPORTER PERMEASE PROTEIN MJ0413-RELATED"/>
    <property type="match status" value="1"/>
</dbReference>
<gene>
    <name evidence="9" type="ORF">CEY11_07735</name>
</gene>
<feature type="domain" description="ABC transmembrane type-1" evidence="8">
    <location>
        <begin position="29"/>
        <end position="213"/>
    </location>
</feature>
<feature type="transmembrane region" description="Helical" evidence="7">
    <location>
        <begin position="191"/>
        <end position="209"/>
    </location>
</feature>
<comment type="caution">
    <text evidence="9">The sequence shown here is derived from an EMBL/GenBank/DDBJ whole genome shotgun (WGS) entry which is preliminary data.</text>
</comment>
<proteinExistence type="inferred from homology"/>
<dbReference type="InterPro" id="IPR035906">
    <property type="entry name" value="MetI-like_sf"/>
</dbReference>
<dbReference type="FunFam" id="1.10.3720.10:FF:000003">
    <property type="entry name" value="Aliphatic sulfonate ABC transporter permease"/>
    <property type="match status" value="1"/>
</dbReference>
<feature type="transmembrane region" description="Helical" evidence="7">
    <location>
        <begin position="150"/>
        <end position="171"/>
    </location>
</feature>
<reference evidence="10" key="1">
    <citation type="submission" date="2017-06" db="EMBL/GenBank/DDBJ databases">
        <title>Herbaspirillum phytohormonus sp. nov., isolated from the root nodule of Robinia pseudoacacia in lead-zinc mine.</title>
        <authorList>
            <person name="Fan M."/>
            <person name="Lin Y."/>
        </authorList>
    </citation>
    <scope>NUCLEOTIDE SEQUENCE [LARGE SCALE GENOMIC DNA]</scope>
    <source>
        <strain evidence="10">SC-089</strain>
    </source>
</reference>
<feature type="transmembrane region" description="Helical" evidence="7">
    <location>
        <begin position="95"/>
        <end position="113"/>
    </location>
</feature>
<accession>A0A225MRM2</accession>
<evidence type="ECO:0000256" key="7">
    <source>
        <dbReference type="RuleBase" id="RU363032"/>
    </source>
</evidence>
<keyword evidence="6 7" id="KW-0472">Membrane</keyword>
<evidence type="ECO:0000256" key="6">
    <source>
        <dbReference type="ARBA" id="ARBA00023136"/>
    </source>
</evidence>
<dbReference type="GO" id="GO:0042918">
    <property type="term" value="P:alkanesulfonate transmembrane transport"/>
    <property type="evidence" value="ECO:0007669"/>
    <property type="project" value="UniProtKB-ARBA"/>
</dbReference>
<feature type="transmembrane region" description="Helical" evidence="7">
    <location>
        <begin position="36"/>
        <end position="57"/>
    </location>
</feature>
<keyword evidence="3" id="KW-1003">Cell membrane</keyword>
<evidence type="ECO:0000259" key="8">
    <source>
        <dbReference type="PROSITE" id="PS50928"/>
    </source>
</evidence>
<dbReference type="InterPro" id="IPR000515">
    <property type="entry name" value="MetI-like"/>
</dbReference>
<keyword evidence="4 7" id="KW-0812">Transmembrane</keyword>
<dbReference type="Proteomes" id="UP000214603">
    <property type="component" value="Unassembled WGS sequence"/>
</dbReference>
<dbReference type="OrthoDB" id="8545756at2"/>
<keyword evidence="5 7" id="KW-1133">Transmembrane helix</keyword>
<sequence length="225" mass="24674">MNPGLLPSPLEVLQTFWSRLTQAGLLVDMLMSLQRVLAGLLLGMLAAVPIGFLIGWYKPVRRFIDPLINFFRALPPIALIPLVIVYLGIGELAKIVILFYASFFAAVIVMYEGMMQISPVYIRVARTLGATDLEIFLKVMVPMTVPHMLTALRVALGVGWATLVAAELVAAQRGLGAMIQNASAFFDLRTIYLGIICIGALALLMDVALRKISERLVSWQDKADS</sequence>
<dbReference type="PANTHER" id="PTHR30151">
    <property type="entry name" value="ALKANE SULFONATE ABC TRANSPORTER-RELATED, MEMBRANE SUBUNIT"/>
    <property type="match status" value="1"/>
</dbReference>
<keyword evidence="2 7" id="KW-0813">Transport</keyword>
<feature type="transmembrane region" description="Helical" evidence="7">
    <location>
        <begin position="69"/>
        <end position="89"/>
    </location>
</feature>
<protein>
    <submittedName>
        <fullName evidence="9">ABC transporter permease</fullName>
    </submittedName>
</protein>
<comment type="subcellular location">
    <subcellularLocation>
        <location evidence="1 7">Cell membrane</location>
        <topology evidence="1 7">Multi-pass membrane protein</topology>
    </subcellularLocation>
</comment>
<dbReference type="SUPFAM" id="SSF161098">
    <property type="entry name" value="MetI-like"/>
    <property type="match status" value="1"/>
</dbReference>
<dbReference type="EMBL" id="NJIH01000004">
    <property type="protein sequence ID" value="OWT62121.1"/>
    <property type="molecule type" value="Genomic_DNA"/>
</dbReference>
<evidence type="ECO:0000256" key="1">
    <source>
        <dbReference type="ARBA" id="ARBA00004651"/>
    </source>
</evidence>
<name>A0A225MRM2_9BURK</name>
<evidence type="ECO:0000256" key="2">
    <source>
        <dbReference type="ARBA" id="ARBA00022448"/>
    </source>
</evidence>
<dbReference type="AlphaFoldDB" id="A0A225MRM2"/>
<evidence type="ECO:0000256" key="4">
    <source>
        <dbReference type="ARBA" id="ARBA00022692"/>
    </source>
</evidence>
<evidence type="ECO:0000313" key="10">
    <source>
        <dbReference type="Proteomes" id="UP000214603"/>
    </source>
</evidence>
<dbReference type="CDD" id="cd06261">
    <property type="entry name" value="TM_PBP2"/>
    <property type="match status" value="1"/>
</dbReference>
<dbReference type="Gene3D" id="1.10.3720.10">
    <property type="entry name" value="MetI-like"/>
    <property type="match status" value="1"/>
</dbReference>
<organism evidence="9 10">
    <name type="scientific">Candidimonas nitroreducens</name>
    <dbReference type="NCBI Taxonomy" id="683354"/>
    <lineage>
        <taxon>Bacteria</taxon>
        <taxon>Pseudomonadati</taxon>
        <taxon>Pseudomonadota</taxon>
        <taxon>Betaproteobacteria</taxon>
        <taxon>Burkholderiales</taxon>
        <taxon>Alcaligenaceae</taxon>
        <taxon>Candidimonas</taxon>
    </lineage>
</organism>
<keyword evidence="10" id="KW-1185">Reference proteome</keyword>
<evidence type="ECO:0000313" key="9">
    <source>
        <dbReference type="EMBL" id="OWT62121.1"/>
    </source>
</evidence>
<dbReference type="Pfam" id="PF00528">
    <property type="entry name" value="BPD_transp_1"/>
    <property type="match status" value="1"/>
</dbReference>
<dbReference type="GO" id="GO:0005886">
    <property type="term" value="C:plasma membrane"/>
    <property type="evidence" value="ECO:0007669"/>
    <property type="project" value="UniProtKB-SubCell"/>
</dbReference>